<organism evidence="3 4">
    <name type="scientific">Pseudaminobacter salicylatoxidans</name>
    <dbReference type="NCBI Taxonomy" id="93369"/>
    <lineage>
        <taxon>Bacteria</taxon>
        <taxon>Pseudomonadati</taxon>
        <taxon>Pseudomonadota</taxon>
        <taxon>Alphaproteobacteria</taxon>
        <taxon>Hyphomicrobiales</taxon>
        <taxon>Phyllobacteriaceae</taxon>
        <taxon>Pseudaminobacter</taxon>
    </lineage>
</organism>
<dbReference type="NCBIfam" id="NF004051">
    <property type="entry name" value="PRK05571.1"/>
    <property type="match status" value="1"/>
</dbReference>
<comment type="caution">
    <text evidence="3">The sequence shown here is derived from an EMBL/GenBank/DDBJ whole genome shotgun (WGS) entry which is preliminary data.</text>
</comment>
<dbReference type="EMBL" id="QGGG01000001">
    <property type="protein sequence ID" value="PWJ86457.1"/>
    <property type="molecule type" value="Genomic_DNA"/>
</dbReference>
<dbReference type="OrthoDB" id="1778624at2"/>
<proteinExistence type="inferred from homology"/>
<dbReference type="AlphaFoldDB" id="A0A316CEB4"/>
<evidence type="ECO:0000256" key="1">
    <source>
        <dbReference type="ARBA" id="ARBA00008754"/>
    </source>
</evidence>
<comment type="similarity">
    <text evidence="1">Belongs to the LacAB/RpiB family.</text>
</comment>
<keyword evidence="2 3" id="KW-0413">Isomerase</keyword>
<dbReference type="InterPro" id="IPR036569">
    <property type="entry name" value="RpiB_LacA_LacB_sf"/>
</dbReference>
<dbReference type="PANTHER" id="PTHR43732:SF1">
    <property type="entry name" value="RIBOSE 5-PHOSPHATE ISOMERASE"/>
    <property type="match status" value="1"/>
</dbReference>
<dbReference type="Pfam" id="PF02502">
    <property type="entry name" value="LacAB_rpiB"/>
    <property type="match status" value="1"/>
</dbReference>
<dbReference type="GO" id="GO:0005975">
    <property type="term" value="P:carbohydrate metabolic process"/>
    <property type="evidence" value="ECO:0007669"/>
    <property type="project" value="InterPro"/>
</dbReference>
<sequence>MKIVVAGDSAGEPLVRVILDHLAKVEGIETSDLSKPEDGAAEYYAGIAERASLAILEGRFDRGILICGTGIGVCISANKVPGIRAALTHDTYSAERAQLSNNAQIITMGARVVGPELAKSIVDAWLHSQFDVNGRSASNVAAIDELDRKYSKQSA</sequence>
<name>A0A316CEB4_PSESE</name>
<keyword evidence="4" id="KW-1185">Reference proteome</keyword>
<dbReference type="PIRSF" id="PIRSF005384">
    <property type="entry name" value="RpiB_LacA_B"/>
    <property type="match status" value="1"/>
</dbReference>
<evidence type="ECO:0000256" key="2">
    <source>
        <dbReference type="ARBA" id="ARBA00023235"/>
    </source>
</evidence>
<evidence type="ECO:0000313" key="4">
    <source>
        <dbReference type="Proteomes" id="UP000245396"/>
    </source>
</evidence>
<dbReference type="Gene3D" id="3.40.1400.10">
    <property type="entry name" value="Sugar-phosphate isomerase, RpiB/LacA/LacB"/>
    <property type="match status" value="1"/>
</dbReference>
<dbReference type="RefSeq" id="WP_109611424.1">
    <property type="nucleotide sequence ID" value="NZ_QGGG01000001.1"/>
</dbReference>
<protein>
    <submittedName>
        <fullName evidence="3">Ribose 5-phosphate isomerase B</fullName>
    </submittedName>
</protein>
<dbReference type="InterPro" id="IPR051812">
    <property type="entry name" value="SPI_LacAB/RpiB"/>
</dbReference>
<dbReference type="NCBIfam" id="TIGR00689">
    <property type="entry name" value="rpiB_lacA_lacB"/>
    <property type="match status" value="1"/>
</dbReference>
<dbReference type="GO" id="GO:0016861">
    <property type="term" value="F:intramolecular oxidoreductase activity, interconverting aldoses and ketoses"/>
    <property type="evidence" value="ECO:0007669"/>
    <property type="project" value="UniProtKB-ARBA"/>
</dbReference>
<dbReference type="PANTHER" id="PTHR43732">
    <property type="entry name" value="RIBOSE 5-PHOSPHATE ISOMERASE-RELATED"/>
    <property type="match status" value="1"/>
</dbReference>
<accession>A0A316CEB4</accession>
<evidence type="ECO:0000313" key="3">
    <source>
        <dbReference type="EMBL" id="PWJ86457.1"/>
    </source>
</evidence>
<dbReference type="STRING" id="1192868.GCA_000304395_02933"/>
<gene>
    <name evidence="3" type="ORF">C7441_101337</name>
</gene>
<reference evidence="3 4" key="1">
    <citation type="submission" date="2018-05" db="EMBL/GenBank/DDBJ databases">
        <title>Genomic Encyclopedia of Type Strains, Phase IV (KMG-IV): sequencing the most valuable type-strain genomes for metagenomic binning, comparative biology and taxonomic classification.</title>
        <authorList>
            <person name="Goeker M."/>
        </authorList>
    </citation>
    <scope>NUCLEOTIDE SEQUENCE [LARGE SCALE GENOMIC DNA]</scope>
    <source>
        <strain evidence="3 4">DSM 6986</strain>
    </source>
</reference>
<dbReference type="SUPFAM" id="SSF89623">
    <property type="entry name" value="Ribose/Galactose isomerase RpiB/AlsB"/>
    <property type="match status" value="1"/>
</dbReference>
<dbReference type="InterPro" id="IPR003500">
    <property type="entry name" value="RpiB_LacA_LacB"/>
</dbReference>
<dbReference type="Proteomes" id="UP000245396">
    <property type="component" value="Unassembled WGS sequence"/>
</dbReference>